<dbReference type="GO" id="GO:0003700">
    <property type="term" value="F:DNA-binding transcription factor activity"/>
    <property type="evidence" value="ECO:0007669"/>
    <property type="project" value="TreeGrafter"/>
</dbReference>
<evidence type="ECO:0000256" key="3">
    <source>
        <dbReference type="ARBA" id="ARBA00023163"/>
    </source>
</evidence>
<reference evidence="7 8" key="1">
    <citation type="submission" date="2019-10" db="EMBL/GenBank/DDBJ databases">
        <title>Nocardia macrotermitis sp. nov. and Nocardia aurantia sp. nov., isolated from the gut of fungus growing-termite Macrotermes natalensis.</title>
        <authorList>
            <person name="Benndorf R."/>
            <person name="Schwitalla J."/>
            <person name="Martin K."/>
            <person name="De Beer W."/>
            <person name="Kaster A.-K."/>
            <person name="Vollmers J."/>
            <person name="Poulsen M."/>
            <person name="Beemelmanns C."/>
        </authorList>
    </citation>
    <scope>NUCLEOTIDE SEQUENCE [LARGE SCALE GENOMIC DNA]</scope>
    <source>
        <strain evidence="7 8">RB20</strain>
    </source>
</reference>
<dbReference type="Gene3D" id="1.10.357.10">
    <property type="entry name" value="Tetracycline Repressor, domain 2"/>
    <property type="match status" value="1"/>
</dbReference>
<evidence type="ECO:0000259" key="6">
    <source>
        <dbReference type="PROSITE" id="PS50977"/>
    </source>
</evidence>
<dbReference type="PANTHER" id="PTHR30055:SF226">
    <property type="entry name" value="HTH-TYPE TRANSCRIPTIONAL REGULATOR PKSA"/>
    <property type="match status" value="1"/>
</dbReference>
<feature type="region of interest" description="Disordered" evidence="5">
    <location>
        <begin position="1"/>
        <end position="26"/>
    </location>
</feature>
<feature type="DNA-binding region" description="H-T-H motif" evidence="4">
    <location>
        <begin position="49"/>
        <end position="68"/>
    </location>
</feature>
<organism evidence="7 8">
    <name type="scientific">Nocardia macrotermitis</name>
    <dbReference type="NCBI Taxonomy" id="2585198"/>
    <lineage>
        <taxon>Bacteria</taxon>
        <taxon>Bacillati</taxon>
        <taxon>Actinomycetota</taxon>
        <taxon>Actinomycetes</taxon>
        <taxon>Mycobacteriales</taxon>
        <taxon>Nocardiaceae</taxon>
        <taxon>Nocardia</taxon>
    </lineage>
</organism>
<dbReference type="SUPFAM" id="SSF46689">
    <property type="entry name" value="Homeodomain-like"/>
    <property type="match status" value="1"/>
</dbReference>
<dbReference type="Proteomes" id="UP000438448">
    <property type="component" value="Unassembled WGS sequence"/>
</dbReference>
<dbReference type="Pfam" id="PF13305">
    <property type="entry name" value="TetR_C_33"/>
    <property type="match status" value="1"/>
</dbReference>
<dbReference type="PROSITE" id="PS50977">
    <property type="entry name" value="HTH_TETR_2"/>
    <property type="match status" value="1"/>
</dbReference>
<name>A0A7K0CV96_9NOCA</name>
<dbReference type="RefSeq" id="WP_319944348.1">
    <property type="nucleotide sequence ID" value="NZ_WEGK01000001.1"/>
</dbReference>
<sequence>MPNHNGPRSISGQVTRVPARRGRAPAVSDTDIRRVARSLLAEQGPEAVTLRAIARALGITAPALYRYYASREDLVAALRRDICADLAEELAQQVAELPDDGVVQLLAVCRGFRRWALDHAPEFTLVFASPAGENTSAMRQFDEPFGRIFLQAAGLLLTTYDIVTPSAEVIPEALCADLKRFQADLLVVLAESGQEFPAEKLDLGVTYLMTTFWARIYGHVTLEVFGNYPMAVSDPDILFDATLEDLARSIGA</sequence>
<dbReference type="InterPro" id="IPR001647">
    <property type="entry name" value="HTH_TetR"/>
</dbReference>
<feature type="domain" description="HTH tetR-type" evidence="6">
    <location>
        <begin position="26"/>
        <end position="86"/>
    </location>
</feature>
<keyword evidence="1" id="KW-0805">Transcription regulation</keyword>
<dbReference type="EMBL" id="WEGK01000001">
    <property type="protein sequence ID" value="MQY17406.1"/>
    <property type="molecule type" value="Genomic_DNA"/>
</dbReference>
<dbReference type="InterPro" id="IPR009057">
    <property type="entry name" value="Homeodomain-like_sf"/>
</dbReference>
<feature type="compositionally biased region" description="Polar residues" evidence="5">
    <location>
        <begin position="1"/>
        <end position="14"/>
    </location>
</feature>
<evidence type="ECO:0000313" key="7">
    <source>
        <dbReference type="EMBL" id="MQY17406.1"/>
    </source>
</evidence>
<evidence type="ECO:0000256" key="5">
    <source>
        <dbReference type="SAM" id="MobiDB-lite"/>
    </source>
</evidence>
<protein>
    <submittedName>
        <fullName evidence="7">Putative HTH-type transcriptional regulator</fullName>
    </submittedName>
</protein>
<evidence type="ECO:0000256" key="4">
    <source>
        <dbReference type="PROSITE-ProRule" id="PRU00335"/>
    </source>
</evidence>
<keyword evidence="2 4" id="KW-0238">DNA-binding</keyword>
<dbReference type="InterPro" id="IPR036271">
    <property type="entry name" value="Tet_transcr_reg_TetR-rel_C_sf"/>
</dbReference>
<keyword evidence="3" id="KW-0804">Transcription</keyword>
<evidence type="ECO:0000256" key="2">
    <source>
        <dbReference type="ARBA" id="ARBA00023125"/>
    </source>
</evidence>
<keyword evidence="8" id="KW-1185">Reference proteome</keyword>
<comment type="caution">
    <text evidence="7">The sequence shown here is derived from an EMBL/GenBank/DDBJ whole genome shotgun (WGS) entry which is preliminary data.</text>
</comment>
<dbReference type="PANTHER" id="PTHR30055">
    <property type="entry name" value="HTH-TYPE TRANSCRIPTIONAL REGULATOR RUTR"/>
    <property type="match status" value="1"/>
</dbReference>
<dbReference type="InterPro" id="IPR025996">
    <property type="entry name" value="MT1864/Rv1816-like_C"/>
</dbReference>
<dbReference type="Pfam" id="PF00440">
    <property type="entry name" value="TetR_N"/>
    <property type="match status" value="1"/>
</dbReference>
<proteinExistence type="predicted"/>
<dbReference type="SUPFAM" id="SSF48498">
    <property type="entry name" value="Tetracyclin repressor-like, C-terminal domain"/>
    <property type="match status" value="1"/>
</dbReference>
<evidence type="ECO:0000256" key="1">
    <source>
        <dbReference type="ARBA" id="ARBA00023015"/>
    </source>
</evidence>
<gene>
    <name evidence="7" type="ORF">NRB20_04700</name>
</gene>
<dbReference type="GO" id="GO:0000976">
    <property type="term" value="F:transcription cis-regulatory region binding"/>
    <property type="evidence" value="ECO:0007669"/>
    <property type="project" value="TreeGrafter"/>
</dbReference>
<dbReference type="PRINTS" id="PR00455">
    <property type="entry name" value="HTHTETR"/>
</dbReference>
<dbReference type="AlphaFoldDB" id="A0A7K0CV96"/>
<evidence type="ECO:0000313" key="8">
    <source>
        <dbReference type="Proteomes" id="UP000438448"/>
    </source>
</evidence>
<dbReference type="InterPro" id="IPR050109">
    <property type="entry name" value="HTH-type_TetR-like_transc_reg"/>
</dbReference>
<accession>A0A7K0CV96</accession>